<sequence>MRLEPLGIEGAWKVVPRQHADGRGLFAEWYRHDRFAEVVGHPLDLAQANVSVSRRGVVRGIHFSDVPPGQAKYITCVSGEVVDVVVDLRVGSPTFGRWEAVPLDDVERAALYLAEGLGHGFCTLSPEATVVYLCSSTYDPERERAVHPFDPELGIRWPTTAPRLSDRDATAPGLAELRARRLLPDLRRPGGD</sequence>
<evidence type="ECO:0000313" key="4">
    <source>
        <dbReference type="EMBL" id="KXK59112.1"/>
    </source>
</evidence>
<comment type="caution">
    <text evidence="4">The sequence shown here is derived from an EMBL/GenBank/DDBJ whole genome shotgun (WGS) entry which is preliminary data.</text>
</comment>
<evidence type="ECO:0000256" key="3">
    <source>
        <dbReference type="PIRSR" id="PIRSR600888-3"/>
    </source>
</evidence>
<feature type="active site" description="Proton acceptor" evidence="2">
    <location>
        <position position="62"/>
    </location>
</feature>
<dbReference type="EMBL" id="LRQV01000131">
    <property type="protein sequence ID" value="KXK59112.1"/>
    <property type="molecule type" value="Genomic_DNA"/>
</dbReference>
<dbReference type="Pfam" id="PF00908">
    <property type="entry name" value="dTDP_sugar_isom"/>
    <property type="match status" value="1"/>
</dbReference>
<dbReference type="InterPro" id="IPR000888">
    <property type="entry name" value="RmlC-like"/>
</dbReference>
<dbReference type="InterPro" id="IPR011051">
    <property type="entry name" value="RmlC_Cupin_sf"/>
</dbReference>
<dbReference type="InterPro" id="IPR014710">
    <property type="entry name" value="RmlC-like_jellyroll"/>
</dbReference>
<dbReference type="GO" id="GO:0008830">
    <property type="term" value="F:dTDP-4-dehydrorhamnose 3,5-epimerase activity"/>
    <property type="evidence" value="ECO:0007669"/>
    <property type="project" value="InterPro"/>
</dbReference>
<evidence type="ECO:0000256" key="1">
    <source>
        <dbReference type="ARBA" id="ARBA00010154"/>
    </source>
</evidence>
<accession>A0A136PL33</accession>
<reference evidence="4 5" key="1">
    <citation type="submission" date="2016-01" db="EMBL/GenBank/DDBJ databases">
        <title>Whole genome sequence and analysis of Micromonospora rosaria DSM 803, which can produce antibacterial substance rosamicin.</title>
        <authorList>
            <person name="Yang H."/>
            <person name="He X."/>
            <person name="Zhu D."/>
        </authorList>
    </citation>
    <scope>NUCLEOTIDE SEQUENCE [LARGE SCALE GENOMIC DNA]</scope>
    <source>
        <strain evidence="4 5">DSM 803</strain>
    </source>
</reference>
<evidence type="ECO:0000313" key="5">
    <source>
        <dbReference type="Proteomes" id="UP000070620"/>
    </source>
</evidence>
<dbReference type="GO" id="GO:0019305">
    <property type="term" value="P:dTDP-rhamnose biosynthetic process"/>
    <property type="evidence" value="ECO:0007669"/>
    <property type="project" value="TreeGrafter"/>
</dbReference>
<dbReference type="Proteomes" id="UP000070620">
    <property type="component" value="Unassembled WGS sequence"/>
</dbReference>
<dbReference type="CDD" id="cd00438">
    <property type="entry name" value="cupin_RmlC"/>
    <property type="match status" value="1"/>
</dbReference>
<organism evidence="4 5">
    <name type="scientific">Micromonospora rosaria</name>
    <dbReference type="NCBI Taxonomy" id="47874"/>
    <lineage>
        <taxon>Bacteria</taxon>
        <taxon>Bacillati</taxon>
        <taxon>Actinomycetota</taxon>
        <taxon>Actinomycetes</taxon>
        <taxon>Micromonosporales</taxon>
        <taxon>Micromonosporaceae</taxon>
        <taxon>Micromonospora</taxon>
    </lineage>
</organism>
<dbReference type="AlphaFoldDB" id="A0A136PL33"/>
<dbReference type="OrthoDB" id="9800680at2"/>
<gene>
    <name evidence="4" type="ORF">AWW66_26055</name>
</gene>
<dbReference type="PANTHER" id="PTHR21047:SF2">
    <property type="entry name" value="THYMIDINE DIPHOSPHO-4-KETO-RHAMNOSE 3,5-EPIMERASE"/>
    <property type="match status" value="1"/>
</dbReference>
<dbReference type="GO" id="GO:0000271">
    <property type="term" value="P:polysaccharide biosynthetic process"/>
    <property type="evidence" value="ECO:0007669"/>
    <property type="project" value="TreeGrafter"/>
</dbReference>
<dbReference type="Gene3D" id="2.60.120.10">
    <property type="entry name" value="Jelly Rolls"/>
    <property type="match status" value="1"/>
</dbReference>
<evidence type="ECO:0000256" key="2">
    <source>
        <dbReference type="PIRSR" id="PIRSR600888-1"/>
    </source>
</evidence>
<dbReference type="RefSeq" id="WP_067371468.1">
    <property type="nucleotide sequence ID" value="NZ_JBIUBN010000026.1"/>
</dbReference>
<feature type="active site" description="Proton donor" evidence="2">
    <location>
        <position position="132"/>
    </location>
</feature>
<dbReference type="GO" id="GO:0005829">
    <property type="term" value="C:cytosol"/>
    <property type="evidence" value="ECO:0007669"/>
    <property type="project" value="TreeGrafter"/>
</dbReference>
<feature type="site" description="Participates in a stacking interaction with the thymidine ring of dTDP-4-oxo-6-deoxyglucose" evidence="3">
    <location>
        <position position="138"/>
    </location>
</feature>
<dbReference type="PANTHER" id="PTHR21047">
    <property type="entry name" value="DTDP-6-DEOXY-D-GLUCOSE-3,5 EPIMERASE"/>
    <property type="match status" value="1"/>
</dbReference>
<name>A0A136PL33_9ACTN</name>
<keyword evidence="5" id="KW-1185">Reference proteome</keyword>
<protein>
    <submittedName>
        <fullName evidence="4">dTDP-4-dehydrorhamnose 3,5-epimerase</fullName>
    </submittedName>
</protein>
<dbReference type="SUPFAM" id="SSF51182">
    <property type="entry name" value="RmlC-like cupins"/>
    <property type="match status" value="1"/>
</dbReference>
<comment type="similarity">
    <text evidence="1">Belongs to the dTDP-4-dehydrorhamnose 3,5-epimerase family.</text>
</comment>
<proteinExistence type="inferred from homology"/>